<proteinExistence type="predicted"/>
<dbReference type="Pfam" id="PF13460">
    <property type="entry name" value="NAD_binding_10"/>
    <property type="match status" value="1"/>
</dbReference>
<organism evidence="4 5">
    <name type="scientific">Acrobeloides nanus</name>
    <dbReference type="NCBI Taxonomy" id="290746"/>
    <lineage>
        <taxon>Eukaryota</taxon>
        <taxon>Metazoa</taxon>
        <taxon>Ecdysozoa</taxon>
        <taxon>Nematoda</taxon>
        <taxon>Chromadorea</taxon>
        <taxon>Rhabditida</taxon>
        <taxon>Tylenchina</taxon>
        <taxon>Cephalobomorpha</taxon>
        <taxon>Cephaloboidea</taxon>
        <taxon>Cephalobidae</taxon>
        <taxon>Acrobeloides</taxon>
    </lineage>
</organism>
<evidence type="ECO:0000256" key="1">
    <source>
        <dbReference type="ARBA" id="ARBA00093483"/>
    </source>
</evidence>
<dbReference type="Gene3D" id="3.40.50.720">
    <property type="entry name" value="NAD(P)-binding Rossmann-like Domain"/>
    <property type="match status" value="1"/>
</dbReference>
<dbReference type="GO" id="GO:0005737">
    <property type="term" value="C:cytoplasm"/>
    <property type="evidence" value="ECO:0007669"/>
    <property type="project" value="TreeGrafter"/>
</dbReference>
<evidence type="ECO:0000313" key="4">
    <source>
        <dbReference type="Proteomes" id="UP000887540"/>
    </source>
</evidence>
<keyword evidence="4" id="KW-1185">Reference proteome</keyword>
<feature type="domain" description="NAD(P)-binding" evidence="3">
    <location>
        <begin position="20"/>
        <end position="168"/>
    </location>
</feature>
<name>A0A914DTX6_9BILA</name>
<evidence type="ECO:0000256" key="2">
    <source>
        <dbReference type="ARBA" id="ARBA00093604"/>
    </source>
</evidence>
<dbReference type="InterPro" id="IPR036291">
    <property type="entry name" value="NAD(P)-bd_dom_sf"/>
</dbReference>
<protein>
    <recommendedName>
        <fullName evidence="2">Protein HTATIP2</fullName>
    </recommendedName>
</protein>
<dbReference type="GO" id="GO:0003824">
    <property type="term" value="F:catalytic activity"/>
    <property type="evidence" value="ECO:0007669"/>
    <property type="project" value="UniProtKB-ARBA"/>
</dbReference>
<evidence type="ECO:0000313" key="5">
    <source>
        <dbReference type="WBParaSite" id="ACRNAN_scaffold3680.g20750.t1"/>
    </source>
</evidence>
<accession>A0A914DTX6</accession>
<dbReference type="PANTHER" id="PTHR14097">
    <property type="entry name" value="OXIDOREDUCTASE HTATIP2"/>
    <property type="match status" value="1"/>
</dbReference>
<dbReference type="CDD" id="cd05250">
    <property type="entry name" value="CC3_like_SDR_a"/>
    <property type="match status" value="1"/>
</dbReference>
<dbReference type="PANTHER" id="PTHR14097:SF7">
    <property type="entry name" value="OXIDOREDUCTASE HTATIP2"/>
    <property type="match status" value="1"/>
</dbReference>
<reference evidence="5" key="1">
    <citation type="submission" date="2022-11" db="UniProtKB">
        <authorList>
            <consortium name="WormBaseParasite"/>
        </authorList>
    </citation>
    <scope>IDENTIFICATION</scope>
</reference>
<dbReference type="InterPro" id="IPR016040">
    <property type="entry name" value="NAD(P)-bd_dom"/>
</dbReference>
<dbReference type="AlphaFoldDB" id="A0A914DTX6"/>
<dbReference type="WBParaSite" id="ACRNAN_scaffold3680.g20750.t1">
    <property type="protein sequence ID" value="ACRNAN_scaffold3680.g20750.t1"/>
    <property type="gene ID" value="ACRNAN_scaffold3680.g20750"/>
</dbReference>
<evidence type="ECO:0000259" key="3">
    <source>
        <dbReference type="Pfam" id="PF13460"/>
    </source>
</evidence>
<comment type="subunit">
    <text evidence="1">Monomer. Forms homodimers during oxidative stress. Interacts (via N-terminus) with elongation factor EEF1A1 (via middle-region); the interaction is direct and competes with EEF1A1 binding to guanyl-nucleotide exchange factor EEF1B2, thereby inhibiting GDP for GTP exchange and reactivation of EEF1A1. Interacts with nuclear transport receptors XPO4, IPO5/RANBP5, IPO7, IPO9 and KPNB1 as well as GCN1L1/GCN1 and LRPPRC probably through their HEAT repeats. Binds NCOA5/CIA.</text>
</comment>
<dbReference type="GO" id="GO:0051170">
    <property type="term" value="P:import into nucleus"/>
    <property type="evidence" value="ECO:0007669"/>
    <property type="project" value="TreeGrafter"/>
</dbReference>
<dbReference type="SUPFAM" id="SSF51735">
    <property type="entry name" value="NAD(P)-binding Rossmann-fold domains"/>
    <property type="match status" value="1"/>
</dbReference>
<sequence>MAATDFSVREYSYDDVNGYTGEVGKQLTKELLKKNIFARVVLIGRRKVDLGADATSANAEQVQIDFDAVDQHKAVFSGSSVGFCCLGTTRAKSGKDGFIKVDHDYVLNVAKVAKESGCEQFHLLTSTGANKNSFFLYPKTKGLVEEHVEELKFPKLFIYRPGMLLSEREESRIGERIGKFLLTPIFMLCPTWISAPIETVAKAMLANLWNKPKAENGVEIVNNAEIHKLGGDYEKMFEQK</sequence>
<dbReference type="Proteomes" id="UP000887540">
    <property type="component" value="Unplaced"/>
</dbReference>